<evidence type="ECO:0000313" key="2">
    <source>
        <dbReference type="EMBL" id="AQW87129.1"/>
    </source>
</evidence>
<evidence type="ECO:0000256" key="1">
    <source>
        <dbReference type="SAM" id="MobiDB-lite"/>
    </source>
</evidence>
<reference evidence="3" key="1">
    <citation type="submission" date="2016-09" db="EMBL/GenBank/DDBJ databases">
        <title>Comparative genomics of the Campylobacter concisus group.</title>
        <authorList>
            <person name="Miller W.G."/>
            <person name="Yee E."/>
            <person name="Chapman M.H."/>
            <person name="Huynh S."/>
            <person name="Bono J.L."/>
            <person name="On S.L.W."/>
            <person name="StLeger J."/>
            <person name="Foster G."/>
            <person name="Parker C.T."/>
        </authorList>
    </citation>
    <scope>NUCLEOTIDE SEQUENCE [LARGE SCALE GENOMIC DNA]</scope>
    <source>
        <strain evidence="3">RM18021</strain>
    </source>
</reference>
<dbReference type="RefSeq" id="WP_078424249.1">
    <property type="nucleotide sequence ID" value="NZ_CP017258.1"/>
</dbReference>
<feature type="compositionally biased region" description="Low complexity" evidence="1">
    <location>
        <begin position="463"/>
        <end position="474"/>
    </location>
</feature>
<feature type="compositionally biased region" description="Basic and acidic residues" evidence="1">
    <location>
        <begin position="501"/>
        <end position="517"/>
    </location>
</feature>
<organism evidence="2 3">
    <name type="scientific">Campylobacter pinnipediorum subsp. caledonicus</name>
    <dbReference type="NCBI Taxonomy" id="1874362"/>
    <lineage>
        <taxon>Bacteria</taxon>
        <taxon>Pseudomonadati</taxon>
        <taxon>Campylobacterota</taxon>
        <taxon>Epsilonproteobacteria</taxon>
        <taxon>Campylobacterales</taxon>
        <taxon>Campylobacteraceae</taxon>
        <taxon>Campylobacter</taxon>
    </lineage>
</organism>
<feature type="compositionally biased region" description="Low complexity" evidence="1">
    <location>
        <begin position="482"/>
        <end position="492"/>
    </location>
</feature>
<feature type="region of interest" description="Disordered" evidence="1">
    <location>
        <begin position="463"/>
        <end position="517"/>
    </location>
</feature>
<dbReference type="EMBL" id="CP017258">
    <property type="protein sequence ID" value="AQW87129.1"/>
    <property type="molecule type" value="Genomic_DNA"/>
</dbReference>
<feature type="region of interest" description="Disordered" evidence="1">
    <location>
        <begin position="407"/>
        <end position="437"/>
    </location>
</feature>
<keyword evidence="3" id="KW-1185">Reference proteome</keyword>
<proteinExistence type="predicted"/>
<evidence type="ECO:0000313" key="3">
    <source>
        <dbReference type="Proteomes" id="UP000190868"/>
    </source>
</evidence>
<dbReference type="AlphaFoldDB" id="A0A1S6U615"/>
<gene>
    <name evidence="2" type="ORF">CPIN18021_0282</name>
</gene>
<accession>A0A1S6U615</accession>
<name>A0A1S6U615_9BACT</name>
<sequence>MYIAFENSLNATFNAENTLESDVFSYMAGGAMDSTLAGGFGYSAFNETGADYRAIFLNKSGNLSGAITSLNEDFAEFALMSIQMSVMNDDIDTTIEIMQDIEGVIKDVILPLKRQFTNKGQGYNAIFGEDRATLQANGYTNSLEAFVKEKQFDGIIENKLEYVGNTIMPGIGGTVLGTIYDGLTTGKLNLSANAVENLSDTLLSKATNVAVKKTMSAIGTSIAPIGGMFVAEIVKMAVTEAFEVMTKLDRHYGFGGELMGFAEVDGKRMALYQQPKTIGEFLKDLVGSVNSLFGDEVESKLEMLTDWDGNMAGFGVDGRVSATYGTDGTITSTMTGNTFKGSLVDMRAYNLITTGRSDGDWLRNGKSSLYGGIIKNKSVEDIANNYGYNTTINSPFTNAINDNLSSNWASSSGNSRRSRSRDRWHTNGSGGFYRENDKTKKSEYKSGLEMTIDKSFKDKFGSSFGSSWASSSGSSRDKDSSKSSNRRSGMSDGKPGGRSRASRERSRNRERGGSSWG</sequence>
<protein>
    <submittedName>
        <fullName evidence="2">Uncharacterized protein</fullName>
    </submittedName>
</protein>
<dbReference type="Proteomes" id="UP000190868">
    <property type="component" value="Chromosome"/>
</dbReference>